<dbReference type="AlphaFoldDB" id="A0A9W8E9I0"/>
<evidence type="ECO:0000256" key="1">
    <source>
        <dbReference type="SAM" id="Coils"/>
    </source>
</evidence>
<dbReference type="Proteomes" id="UP001150925">
    <property type="component" value="Unassembled WGS sequence"/>
</dbReference>
<dbReference type="InterPro" id="IPR028163">
    <property type="entry name" value="HAUS_6_N"/>
</dbReference>
<dbReference type="OrthoDB" id="5575722at2759"/>
<comment type="caution">
    <text evidence="4">The sequence shown here is derived from an EMBL/GenBank/DDBJ whole genome shotgun (WGS) entry which is preliminary data.</text>
</comment>
<feature type="compositionally biased region" description="Polar residues" evidence="2">
    <location>
        <begin position="618"/>
        <end position="660"/>
    </location>
</feature>
<dbReference type="Pfam" id="PF14661">
    <property type="entry name" value="HAUS6_N"/>
    <property type="match status" value="2"/>
</dbReference>
<feature type="coiled-coil region" evidence="1">
    <location>
        <begin position="289"/>
        <end position="330"/>
    </location>
</feature>
<feature type="compositionally biased region" description="Polar residues" evidence="2">
    <location>
        <begin position="535"/>
        <end position="554"/>
    </location>
</feature>
<dbReference type="EMBL" id="JANBPY010000142">
    <property type="protein sequence ID" value="KAJ1968735.1"/>
    <property type="molecule type" value="Genomic_DNA"/>
</dbReference>
<evidence type="ECO:0000256" key="2">
    <source>
        <dbReference type="SAM" id="MobiDB-lite"/>
    </source>
</evidence>
<evidence type="ECO:0000259" key="3">
    <source>
        <dbReference type="Pfam" id="PF14661"/>
    </source>
</evidence>
<feature type="region of interest" description="Disordered" evidence="2">
    <location>
        <begin position="527"/>
        <end position="563"/>
    </location>
</feature>
<reference evidence="4" key="1">
    <citation type="submission" date="2022-07" db="EMBL/GenBank/DDBJ databases">
        <title>Phylogenomic reconstructions and comparative analyses of Kickxellomycotina fungi.</title>
        <authorList>
            <person name="Reynolds N.K."/>
            <person name="Stajich J.E."/>
            <person name="Barry K."/>
            <person name="Grigoriev I.V."/>
            <person name="Crous P."/>
            <person name="Smith M.E."/>
        </authorList>
    </citation>
    <scope>NUCLEOTIDE SEQUENCE</scope>
    <source>
        <strain evidence="4">RSA 1196</strain>
    </source>
</reference>
<keyword evidence="1" id="KW-0175">Coiled coil</keyword>
<sequence>MGLLSDSDEVSTETVKVPTHSNVVNQWHDVLNERQLLFTTLRLLGLREQQHCVGPYTSVPIHTEVFRQGHHHQKAAEVILKFLLDRLDPVQTRQLFIGCYPITDPRQAREFRNHAFKLLEQLRKECHPEHRPVASGRITQVGKSLNPNLRPLLAFPFSLPVRRSILDECRGPRFESLLFHLSRHVLACVLLWEHRCRWVSLSAPLPCDPPPTGNSVTRQAILPLSRGIPSEGLPLSQWPALFSRLELCLADALSTNDPKVTTDLYRLMGLVNNEAQTFLNSSAVYAHNHSALQKAAKNITEEYERHTAQLTNLQETAQRLQKLLTKQTASFSSGQLPSDKVVNTLTEGAIPDQSHRDLWETLQNHPLTQLPESFTTDHDLWTDGVDRALQLWKVLELFLEHSQSRQGAIDTVVQVYRRPVRLRARDHPLVIPDAMSDLWKQWLQTNSINPYQGTRLNLVEVLRMWRLGLQATVHATGLTAGEQVTPDGSELESQQALSARLPLSELNKLPHLDQPPHRKIRRLDITLSPDDDQAGTDSKPTPNSTELNHPQSDNNNDKAEGSDNVRHTFTRLLSQEKARLGRIRQLRAKLDQRKAKLIAQIKRNSELRVSSSQVSSEKPAQSTSSSRFLLSANPFTTSPPRTESKSGNDQLASNSSSTHEAVSLTQHWHTFFDASFASLKPSESSE</sequence>
<dbReference type="InterPro" id="IPR026797">
    <property type="entry name" value="HAUS_6"/>
</dbReference>
<feature type="domain" description="HAUS augmin-like complex subunit 6 N-terminal" evidence="3">
    <location>
        <begin position="37"/>
        <end position="128"/>
    </location>
</feature>
<dbReference type="PANTHER" id="PTHR16151:SF2">
    <property type="entry name" value="HAUS AUGMIN-LIKE COMPLEX SUBUNIT 6"/>
    <property type="match status" value="1"/>
</dbReference>
<evidence type="ECO:0000313" key="4">
    <source>
        <dbReference type="EMBL" id="KAJ1968735.1"/>
    </source>
</evidence>
<dbReference type="GO" id="GO:0070652">
    <property type="term" value="C:HAUS complex"/>
    <property type="evidence" value="ECO:0007669"/>
    <property type="project" value="InterPro"/>
</dbReference>
<dbReference type="GO" id="GO:0008017">
    <property type="term" value="F:microtubule binding"/>
    <property type="evidence" value="ECO:0007669"/>
    <property type="project" value="TreeGrafter"/>
</dbReference>
<dbReference type="GO" id="GO:1990498">
    <property type="term" value="C:mitotic spindle microtubule"/>
    <property type="evidence" value="ECO:0007669"/>
    <property type="project" value="TreeGrafter"/>
</dbReference>
<keyword evidence="5" id="KW-1185">Reference proteome</keyword>
<organism evidence="4 5">
    <name type="scientific">Dispira parvispora</name>
    <dbReference type="NCBI Taxonomy" id="1520584"/>
    <lineage>
        <taxon>Eukaryota</taxon>
        <taxon>Fungi</taxon>
        <taxon>Fungi incertae sedis</taxon>
        <taxon>Zoopagomycota</taxon>
        <taxon>Kickxellomycotina</taxon>
        <taxon>Dimargaritomycetes</taxon>
        <taxon>Dimargaritales</taxon>
        <taxon>Dimargaritaceae</taxon>
        <taxon>Dispira</taxon>
    </lineage>
</organism>
<accession>A0A9W8E9I0</accession>
<feature type="region of interest" description="Disordered" evidence="2">
    <location>
        <begin position="605"/>
        <end position="660"/>
    </location>
</feature>
<gene>
    <name evidence="4" type="ORF">IWQ62_001060</name>
</gene>
<protein>
    <recommendedName>
        <fullName evidence="3">HAUS augmin-like complex subunit 6 N-terminal domain-containing protein</fullName>
    </recommendedName>
</protein>
<name>A0A9W8E9I0_9FUNG</name>
<dbReference type="GO" id="GO:0051225">
    <property type="term" value="P:spindle assembly"/>
    <property type="evidence" value="ECO:0007669"/>
    <property type="project" value="InterPro"/>
</dbReference>
<proteinExistence type="predicted"/>
<evidence type="ECO:0000313" key="5">
    <source>
        <dbReference type="Proteomes" id="UP001150925"/>
    </source>
</evidence>
<feature type="domain" description="HAUS augmin-like complex subunit 6 N-terminal" evidence="3">
    <location>
        <begin position="161"/>
        <end position="191"/>
    </location>
</feature>
<dbReference type="PANTHER" id="PTHR16151">
    <property type="entry name" value="HAUS AUGMIN-LIKE COMPLEX SUBUNIT 6"/>
    <property type="match status" value="1"/>
</dbReference>